<keyword evidence="7" id="KW-1185">Reference proteome</keyword>
<name>A0ABS1SBC1_9MICO</name>
<dbReference type="EMBL" id="QYAC01000001">
    <property type="protein sequence ID" value="MBL3677843.1"/>
    <property type="molecule type" value="Genomic_DNA"/>
</dbReference>
<evidence type="ECO:0000256" key="1">
    <source>
        <dbReference type="ARBA" id="ARBA00023015"/>
    </source>
</evidence>
<comment type="caution">
    <text evidence="6">The sequence shown here is derived from an EMBL/GenBank/DDBJ whole genome shotgun (WGS) entry which is preliminary data.</text>
</comment>
<dbReference type="SUPFAM" id="SSF48498">
    <property type="entry name" value="Tetracyclin repressor-like, C-terminal domain"/>
    <property type="match status" value="1"/>
</dbReference>
<dbReference type="Pfam" id="PF00440">
    <property type="entry name" value="TetR_N"/>
    <property type="match status" value="1"/>
</dbReference>
<keyword evidence="2 4" id="KW-0238">DNA-binding</keyword>
<dbReference type="Gene3D" id="1.10.357.10">
    <property type="entry name" value="Tetracycline Repressor, domain 2"/>
    <property type="match status" value="1"/>
</dbReference>
<accession>A0ABS1SBC1</accession>
<dbReference type="InterPro" id="IPR009057">
    <property type="entry name" value="Homeodomain-like_sf"/>
</dbReference>
<dbReference type="Gene3D" id="1.10.10.60">
    <property type="entry name" value="Homeodomain-like"/>
    <property type="match status" value="1"/>
</dbReference>
<evidence type="ECO:0000256" key="3">
    <source>
        <dbReference type="ARBA" id="ARBA00023163"/>
    </source>
</evidence>
<evidence type="ECO:0000256" key="4">
    <source>
        <dbReference type="PROSITE-ProRule" id="PRU00335"/>
    </source>
</evidence>
<dbReference type="RefSeq" id="WP_202343108.1">
    <property type="nucleotide sequence ID" value="NZ_BAAAPI010000016.1"/>
</dbReference>
<evidence type="ECO:0000259" key="5">
    <source>
        <dbReference type="PROSITE" id="PS50977"/>
    </source>
</evidence>
<sequence>MAAPDKTTLPEIVRVASELLERTGAAGLTMQAVAAGVGVRAPSLYKRVAGREALLQLVSDAQLRELGARLETARNLPDLANRFRAFAHERPEAFQLIMSPGRGVAAPDAGTVTVPDPGTATAADASAAADHAAPVAASAAVLRLVARTLPEVEVIDAARTLTAWATGFVTMELGGGFQLEGDIERAWNYGVDRMTALIGGRGQADSARTPASRP</sequence>
<feature type="DNA-binding region" description="H-T-H motif" evidence="4">
    <location>
        <begin position="29"/>
        <end position="48"/>
    </location>
</feature>
<dbReference type="PROSITE" id="PS50977">
    <property type="entry name" value="HTH_TETR_2"/>
    <property type="match status" value="1"/>
</dbReference>
<proteinExistence type="predicted"/>
<dbReference type="InterPro" id="IPR036271">
    <property type="entry name" value="Tet_transcr_reg_TetR-rel_C_sf"/>
</dbReference>
<dbReference type="InterPro" id="IPR001647">
    <property type="entry name" value="HTH_TetR"/>
</dbReference>
<protein>
    <submittedName>
        <fullName evidence="6">TetR/AcrR family transcriptional regulator</fullName>
    </submittedName>
</protein>
<keyword evidence="1" id="KW-0805">Transcription regulation</keyword>
<evidence type="ECO:0000313" key="7">
    <source>
        <dbReference type="Proteomes" id="UP001645859"/>
    </source>
</evidence>
<feature type="domain" description="HTH tetR-type" evidence="5">
    <location>
        <begin position="6"/>
        <end position="66"/>
    </location>
</feature>
<dbReference type="Pfam" id="PF13305">
    <property type="entry name" value="TetR_C_33"/>
    <property type="match status" value="1"/>
</dbReference>
<reference evidence="6 7" key="1">
    <citation type="submission" date="2018-09" db="EMBL/GenBank/DDBJ databases">
        <title>Comparative genomics of Leucobacter spp.</title>
        <authorList>
            <person name="Reis A.C."/>
            <person name="Kolvenbach B.A."/>
            <person name="Corvini P.F.X."/>
            <person name="Nunes O.C."/>
        </authorList>
    </citation>
    <scope>NUCLEOTIDE SEQUENCE [LARGE SCALE GENOMIC DNA]</scope>
    <source>
        <strain evidence="6 7">TAN 31504</strain>
    </source>
</reference>
<gene>
    <name evidence="6" type="ORF">D3230_00785</name>
</gene>
<evidence type="ECO:0000256" key="2">
    <source>
        <dbReference type="ARBA" id="ARBA00023125"/>
    </source>
</evidence>
<keyword evidence="3" id="KW-0804">Transcription</keyword>
<dbReference type="SUPFAM" id="SSF46689">
    <property type="entry name" value="Homeodomain-like"/>
    <property type="match status" value="1"/>
</dbReference>
<dbReference type="InterPro" id="IPR025996">
    <property type="entry name" value="MT1864/Rv1816-like_C"/>
</dbReference>
<dbReference type="Proteomes" id="UP001645859">
    <property type="component" value="Unassembled WGS sequence"/>
</dbReference>
<organism evidence="6 7">
    <name type="scientific">Leucobacter chromiireducens subsp. solipictus</name>
    <dbReference type="NCBI Taxonomy" id="398235"/>
    <lineage>
        <taxon>Bacteria</taxon>
        <taxon>Bacillati</taxon>
        <taxon>Actinomycetota</taxon>
        <taxon>Actinomycetes</taxon>
        <taxon>Micrococcales</taxon>
        <taxon>Microbacteriaceae</taxon>
        <taxon>Leucobacter</taxon>
    </lineage>
</organism>
<evidence type="ECO:0000313" key="6">
    <source>
        <dbReference type="EMBL" id="MBL3677843.1"/>
    </source>
</evidence>